<keyword evidence="8" id="KW-1185">Reference proteome</keyword>
<evidence type="ECO:0000256" key="6">
    <source>
        <dbReference type="SAM" id="Phobius"/>
    </source>
</evidence>
<dbReference type="PANTHER" id="PTHR24421:SF10">
    <property type="entry name" value="NITRATE_NITRITE SENSOR PROTEIN NARQ"/>
    <property type="match status" value="1"/>
</dbReference>
<dbReference type="EC" id="2.7.13.3" evidence="2"/>
<dbReference type="Proteomes" id="UP000247832">
    <property type="component" value="Unassembled WGS sequence"/>
</dbReference>
<feature type="transmembrane region" description="Helical" evidence="6">
    <location>
        <begin position="108"/>
        <end position="128"/>
    </location>
</feature>
<keyword evidence="4" id="KW-0418">Kinase</keyword>
<dbReference type="Gene3D" id="1.20.5.1930">
    <property type="match status" value="1"/>
</dbReference>
<keyword evidence="6" id="KW-1133">Transmembrane helix</keyword>
<comment type="catalytic activity">
    <reaction evidence="1">
        <text>ATP + protein L-histidine = ADP + protein N-phospho-L-histidine.</text>
        <dbReference type="EC" id="2.7.13.3"/>
    </reaction>
</comment>
<sequence>MWTGWPFGWPDVGVGDVGFAMLLSVLAVASLNGLSTFDQHAGASASVFVLLLTAPVAFARRNPLGTTAVLAAGGALNWLLFDHFVRCGAALPAVFYAAFVVGSRSKRWTALVAGAALLTANVLCQSFSDPELRPSVIIYMVPIVMAFVVAGRLLWARSTAVVALRARTVELREQREQTARLAVAADHALIAEDLDGYLHDRVSEIAEAAAAGRAALASSPDQARESFFSIQDSGRETLTHMRAVVAGLQADSSTEPQPVLAQLDRLLAQLPSAEARLTVTGDPRMLPPGVELSGYRIVEHLLLALENSPTARVAVAVAFTPGTLELTVAGPAARRGSSRPALAAAAERAATLGGTLRTYAGHGRQARDGGAASAG</sequence>
<dbReference type="InterPro" id="IPR050482">
    <property type="entry name" value="Sensor_HK_TwoCompSys"/>
</dbReference>
<evidence type="ECO:0000256" key="4">
    <source>
        <dbReference type="ARBA" id="ARBA00022777"/>
    </source>
</evidence>
<dbReference type="Gene3D" id="3.30.565.10">
    <property type="entry name" value="Histidine kinase-like ATPase, C-terminal domain"/>
    <property type="match status" value="1"/>
</dbReference>
<keyword evidence="3" id="KW-0808">Transferase</keyword>
<evidence type="ECO:0000256" key="3">
    <source>
        <dbReference type="ARBA" id="ARBA00022679"/>
    </source>
</evidence>
<protein>
    <recommendedName>
        <fullName evidence="2">histidine kinase</fullName>
        <ecNumber evidence="2">2.7.13.3</ecNumber>
    </recommendedName>
</protein>
<comment type="caution">
    <text evidence="7">The sequence shown here is derived from an EMBL/GenBank/DDBJ whole genome shotgun (WGS) entry which is preliminary data.</text>
</comment>
<keyword evidence="6" id="KW-0472">Membrane</keyword>
<dbReference type="GO" id="GO:0000160">
    <property type="term" value="P:phosphorelay signal transduction system"/>
    <property type="evidence" value="ECO:0007669"/>
    <property type="project" value="UniProtKB-KW"/>
</dbReference>
<dbReference type="AlphaFoldDB" id="A0A2V5L0R9"/>
<dbReference type="InterPro" id="IPR036890">
    <property type="entry name" value="HATPase_C_sf"/>
</dbReference>
<evidence type="ECO:0000256" key="1">
    <source>
        <dbReference type="ARBA" id="ARBA00000085"/>
    </source>
</evidence>
<keyword evidence="5" id="KW-0902">Two-component regulatory system</keyword>
<name>A0A2V5L0R9_9MICC</name>
<feature type="transmembrane region" description="Helical" evidence="6">
    <location>
        <begin position="134"/>
        <end position="155"/>
    </location>
</feature>
<evidence type="ECO:0000256" key="5">
    <source>
        <dbReference type="ARBA" id="ARBA00023012"/>
    </source>
</evidence>
<gene>
    <name evidence="7" type="ORF">CVV68_21280</name>
</gene>
<reference evidence="7 8" key="1">
    <citation type="submission" date="2018-05" db="EMBL/GenBank/DDBJ databases">
        <title>Genetic diversity of glacier-inhabiting Cryobacterium bacteria in China and description of Cryobacterium mengkeensis sp. nov. and Arthrobacter glacialis sp. nov.</title>
        <authorList>
            <person name="Liu Q."/>
            <person name="Xin Y.-H."/>
        </authorList>
    </citation>
    <scope>NUCLEOTIDE SEQUENCE [LARGE SCALE GENOMIC DNA]</scope>
    <source>
        <strain evidence="7 8">LI2</strain>
    </source>
</reference>
<keyword evidence="6" id="KW-0812">Transmembrane</keyword>
<evidence type="ECO:0000313" key="7">
    <source>
        <dbReference type="EMBL" id="PYI64675.1"/>
    </source>
</evidence>
<dbReference type="PANTHER" id="PTHR24421">
    <property type="entry name" value="NITRATE/NITRITE SENSOR PROTEIN NARX-RELATED"/>
    <property type="match status" value="1"/>
</dbReference>
<accession>A0A2V5L0R9</accession>
<feature type="transmembrane region" description="Helical" evidence="6">
    <location>
        <begin position="41"/>
        <end position="58"/>
    </location>
</feature>
<feature type="transmembrane region" description="Helical" evidence="6">
    <location>
        <begin position="78"/>
        <end position="101"/>
    </location>
</feature>
<evidence type="ECO:0000256" key="2">
    <source>
        <dbReference type="ARBA" id="ARBA00012438"/>
    </source>
</evidence>
<evidence type="ECO:0000313" key="8">
    <source>
        <dbReference type="Proteomes" id="UP000247832"/>
    </source>
</evidence>
<dbReference type="GO" id="GO:0004673">
    <property type="term" value="F:protein histidine kinase activity"/>
    <property type="evidence" value="ECO:0007669"/>
    <property type="project" value="UniProtKB-EC"/>
</dbReference>
<organism evidence="7 8">
    <name type="scientific">Arthrobacter livingstonensis</name>
    <dbReference type="NCBI Taxonomy" id="670078"/>
    <lineage>
        <taxon>Bacteria</taxon>
        <taxon>Bacillati</taxon>
        <taxon>Actinomycetota</taxon>
        <taxon>Actinomycetes</taxon>
        <taxon>Micrococcales</taxon>
        <taxon>Micrococcaceae</taxon>
        <taxon>Arthrobacter</taxon>
    </lineage>
</organism>
<dbReference type="EMBL" id="QJVD01000043">
    <property type="protein sequence ID" value="PYI64675.1"/>
    <property type="molecule type" value="Genomic_DNA"/>
</dbReference>
<proteinExistence type="predicted"/>
<feature type="transmembrane region" description="Helical" evidence="6">
    <location>
        <begin position="12"/>
        <end position="34"/>
    </location>
</feature>